<reference evidence="9 10" key="1">
    <citation type="submission" date="2022-03" db="EMBL/GenBank/DDBJ databases">
        <title>Pseudonocardia alaer sp. nov., a novel actinomycete isolated from reed forest soil.</title>
        <authorList>
            <person name="Wang L."/>
        </authorList>
    </citation>
    <scope>NUCLEOTIDE SEQUENCE [LARGE SCALE GENOMIC DNA]</scope>
    <source>
        <strain evidence="9 10">Y-16303</strain>
    </source>
</reference>
<evidence type="ECO:0000256" key="5">
    <source>
        <dbReference type="ARBA" id="ARBA00022801"/>
    </source>
</evidence>
<proteinExistence type="inferred from homology"/>
<comment type="caution">
    <text evidence="9">The sequence shown here is derived from an EMBL/GenBank/DDBJ whole genome shotgun (WGS) entry which is preliminary data.</text>
</comment>
<dbReference type="PANTHER" id="PTHR31956">
    <property type="entry name" value="NON-SPECIFIC PHOSPHOLIPASE C4-RELATED"/>
    <property type="match status" value="1"/>
</dbReference>
<protein>
    <recommendedName>
        <fullName evidence="3">phospholipase C</fullName>
        <ecNumber evidence="3">3.1.4.3</ecNumber>
    </recommendedName>
</protein>
<feature type="compositionally biased region" description="Basic and acidic residues" evidence="8">
    <location>
        <begin position="484"/>
        <end position="497"/>
    </location>
</feature>
<keyword evidence="6" id="KW-0843">Virulence</keyword>
<keyword evidence="4" id="KW-0964">Secreted</keyword>
<dbReference type="InterPro" id="IPR017850">
    <property type="entry name" value="Alkaline_phosphatase_core_sf"/>
</dbReference>
<evidence type="ECO:0000256" key="7">
    <source>
        <dbReference type="ARBA" id="ARBA00048421"/>
    </source>
</evidence>
<dbReference type="InterPro" id="IPR007312">
    <property type="entry name" value="Phosphoesterase"/>
</dbReference>
<comment type="subcellular location">
    <subcellularLocation>
        <location evidence="1">Secreted</location>
        <location evidence="1">Cell wall</location>
    </subcellularLocation>
</comment>
<dbReference type="Gene3D" id="3.40.720.10">
    <property type="entry name" value="Alkaline Phosphatase, subunit A"/>
    <property type="match status" value="2"/>
</dbReference>
<comment type="similarity">
    <text evidence="2">Belongs to the bacterial phospholipase C family.</text>
</comment>
<evidence type="ECO:0000256" key="6">
    <source>
        <dbReference type="ARBA" id="ARBA00023026"/>
    </source>
</evidence>
<keyword evidence="4" id="KW-0134">Cell wall</keyword>
<dbReference type="EC" id="3.1.4.3" evidence="3"/>
<organism evidence="9 10">
    <name type="scientific">Pseudonocardia alaniniphila</name>
    <dbReference type="NCBI Taxonomy" id="75291"/>
    <lineage>
        <taxon>Bacteria</taxon>
        <taxon>Bacillati</taxon>
        <taxon>Actinomycetota</taxon>
        <taxon>Actinomycetes</taxon>
        <taxon>Pseudonocardiales</taxon>
        <taxon>Pseudonocardiaceae</taxon>
        <taxon>Pseudonocardia</taxon>
    </lineage>
</organism>
<evidence type="ECO:0000256" key="1">
    <source>
        <dbReference type="ARBA" id="ARBA00004191"/>
    </source>
</evidence>
<evidence type="ECO:0000256" key="4">
    <source>
        <dbReference type="ARBA" id="ARBA00022512"/>
    </source>
</evidence>
<feature type="region of interest" description="Disordered" evidence="8">
    <location>
        <begin position="472"/>
        <end position="497"/>
    </location>
</feature>
<dbReference type="CDD" id="cd16014">
    <property type="entry name" value="PLC"/>
    <property type="match status" value="1"/>
</dbReference>
<dbReference type="PROSITE" id="PS51318">
    <property type="entry name" value="TAT"/>
    <property type="match status" value="1"/>
</dbReference>
<evidence type="ECO:0000256" key="8">
    <source>
        <dbReference type="SAM" id="MobiDB-lite"/>
    </source>
</evidence>
<evidence type="ECO:0000313" key="10">
    <source>
        <dbReference type="Proteomes" id="UP001299970"/>
    </source>
</evidence>
<evidence type="ECO:0000313" key="9">
    <source>
        <dbReference type="EMBL" id="MCH6168025.1"/>
    </source>
</evidence>
<comment type="catalytic activity">
    <reaction evidence="7">
        <text>a 1,2-diacyl-sn-glycero-3-phosphocholine + H2O = phosphocholine + a 1,2-diacyl-sn-glycerol + H(+)</text>
        <dbReference type="Rhea" id="RHEA:10604"/>
        <dbReference type="ChEBI" id="CHEBI:15377"/>
        <dbReference type="ChEBI" id="CHEBI:15378"/>
        <dbReference type="ChEBI" id="CHEBI:17815"/>
        <dbReference type="ChEBI" id="CHEBI:57643"/>
        <dbReference type="ChEBI" id="CHEBI:295975"/>
        <dbReference type="EC" id="3.1.4.3"/>
    </reaction>
    <physiologicalReaction direction="left-to-right" evidence="7">
        <dbReference type="Rhea" id="RHEA:10605"/>
    </physiologicalReaction>
</comment>
<name>A0ABS9THJ8_9PSEU</name>
<keyword evidence="10" id="KW-1185">Reference proteome</keyword>
<accession>A0ABS9THJ8</accession>
<gene>
    <name evidence="9" type="ORF">MMF94_20240</name>
</gene>
<dbReference type="EMBL" id="JAKXMK010000017">
    <property type="protein sequence ID" value="MCH6168025.1"/>
    <property type="molecule type" value="Genomic_DNA"/>
</dbReference>
<evidence type="ECO:0000256" key="3">
    <source>
        <dbReference type="ARBA" id="ARBA00012018"/>
    </source>
</evidence>
<dbReference type="PANTHER" id="PTHR31956:SF1">
    <property type="entry name" value="NON-SPECIFIC PHOSPHOLIPASE C1"/>
    <property type="match status" value="1"/>
</dbReference>
<evidence type="ECO:0000256" key="2">
    <source>
        <dbReference type="ARBA" id="ARBA00009717"/>
    </source>
</evidence>
<keyword evidence="5" id="KW-0378">Hydrolase</keyword>
<sequence>MSENSDSSGAPTRMTRRRLLGSAAAAGGLAAAGLVLPRNVQRALAAPEPTNRRLDDIRHVVMLMQENRSFDHYFGMLAGVRGFSDPNAMKIAGGRSVFEQPDPGNTDGYLMPYRLDTRTTAAQAIPSMSHEWTVQHQALNGGKNDNWLPAHRASDGDTTGAFTMGYFTREDIPFQYALAEAFTVLDGYHCSVLGPTGPNRHMWMAGTIDPNGEAGGPSLTTSAPNAAYSFTTYPERLTKAGVSWRIYHDPGSTTGLPSIQHIKQYYEAKKGSDLYEHAMAPTPVGQFEYDAMNDKLPTVSWILPPSDFDEHPAHLPAAGATFVAAKIDAIAANPEVWAKTVFILSYDENDGMFDHVVPPTPPHGTPDEYVTKTSVTGVDGGNLPVGLGFRVPAVVVSPWTVGGWVSSETFDHTSQLLLLERLTGVVETNISVWRRKKVGDLTSVFRFDSTEKPPTLPSTTGRYNLARYEAKRLSMPAPPIGKQRMPDQERGDRRQVP</sequence>
<dbReference type="Pfam" id="PF04185">
    <property type="entry name" value="Phosphoesterase"/>
    <property type="match status" value="1"/>
</dbReference>
<dbReference type="Proteomes" id="UP001299970">
    <property type="component" value="Unassembled WGS sequence"/>
</dbReference>
<dbReference type="InterPro" id="IPR006311">
    <property type="entry name" value="TAT_signal"/>
</dbReference>
<dbReference type="RefSeq" id="WP_241038681.1">
    <property type="nucleotide sequence ID" value="NZ_BAAAJF010000001.1"/>
</dbReference>